<dbReference type="GO" id="GO:0006506">
    <property type="term" value="P:GPI anchor biosynthetic process"/>
    <property type="evidence" value="ECO:0007669"/>
    <property type="project" value="InterPro"/>
</dbReference>
<feature type="transmembrane region" description="Helical" evidence="1">
    <location>
        <begin position="209"/>
        <end position="226"/>
    </location>
</feature>
<organism evidence="2 3">
    <name type="scientific">Hypsibius exemplaris</name>
    <name type="common">Freshwater tardigrade</name>
    <dbReference type="NCBI Taxonomy" id="2072580"/>
    <lineage>
        <taxon>Eukaryota</taxon>
        <taxon>Metazoa</taxon>
        <taxon>Ecdysozoa</taxon>
        <taxon>Tardigrada</taxon>
        <taxon>Eutardigrada</taxon>
        <taxon>Parachela</taxon>
        <taxon>Hypsibioidea</taxon>
        <taxon>Hypsibiidae</taxon>
        <taxon>Hypsibius</taxon>
    </lineage>
</organism>
<keyword evidence="2" id="KW-0808">Transferase</keyword>
<dbReference type="EMBL" id="MTYJ01000006">
    <property type="protein sequence ID" value="OQV24665.1"/>
    <property type="molecule type" value="Genomic_DNA"/>
</dbReference>
<feature type="transmembrane region" description="Helical" evidence="1">
    <location>
        <begin position="69"/>
        <end position="93"/>
    </location>
</feature>
<keyword evidence="3" id="KW-1185">Reference proteome</keyword>
<feature type="transmembrane region" description="Helical" evidence="1">
    <location>
        <begin position="246"/>
        <end position="277"/>
    </location>
</feature>
<accession>A0A1W0XAX7</accession>
<reference evidence="3" key="1">
    <citation type="submission" date="2017-01" db="EMBL/GenBank/DDBJ databases">
        <title>Comparative genomics of anhydrobiosis in the tardigrade Hypsibius dujardini.</title>
        <authorList>
            <person name="Yoshida Y."/>
            <person name="Koutsovoulos G."/>
            <person name="Laetsch D."/>
            <person name="Stevens L."/>
            <person name="Kumar S."/>
            <person name="Horikawa D."/>
            <person name="Ishino K."/>
            <person name="Komine S."/>
            <person name="Tomita M."/>
            <person name="Blaxter M."/>
            <person name="Arakawa K."/>
        </authorList>
    </citation>
    <scope>NUCLEOTIDE SEQUENCE [LARGE SCALE GENOMIC DNA]</scope>
    <source>
        <strain evidence="3">Z151</strain>
    </source>
</reference>
<dbReference type="PANTHER" id="PTHR21329">
    <property type="entry name" value="PHOSPHATIDYLINOSITOL N-ACETYLGLUCOSAMINYLTRANSFERASE SUBUNIT Q-RELATED"/>
    <property type="match status" value="1"/>
</dbReference>
<evidence type="ECO:0000313" key="2">
    <source>
        <dbReference type="EMBL" id="OQV24665.1"/>
    </source>
</evidence>
<keyword evidence="1" id="KW-1133">Transmembrane helix</keyword>
<comment type="caution">
    <text evidence="2">The sequence shown here is derived from an EMBL/GenBank/DDBJ whole genome shotgun (WGS) entry which is preliminary data.</text>
</comment>
<sequence>MYPEKGPTFSPAPASSNMKLRSLLAMSQIIRLAVQRARFDIWECPAPTSRPGVRVKESHPSGRSSDSMVAVASLRGISLIVLDVAAGAIFVSWMTRGNGDLCSGLLASCLQILRSGVFNLTGILDWLMGNPAGLKLNKELAHTLGAFFKHHISLWQMYINYLTHMLEGGDMILCSFGYLGISFLSALIVDFVSLFTVHVHCFYIYMARLYNVQLRGLLALGRFFTGKKWNPLRERLDHVGSSVDQLFVGSLIMMVFVFLLPTTITFYFVFAALHIMVKIGQLPFLFMSRWVEFAAGGRKGQGFWSTTELQKKQDCEPESTVSFLISTCRKLLTGEII</sequence>
<dbReference type="Proteomes" id="UP000192578">
    <property type="component" value="Unassembled WGS sequence"/>
</dbReference>
<dbReference type="GO" id="GO:0005783">
    <property type="term" value="C:endoplasmic reticulum"/>
    <property type="evidence" value="ECO:0007669"/>
    <property type="project" value="TreeGrafter"/>
</dbReference>
<feature type="transmembrane region" description="Helical" evidence="1">
    <location>
        <begin position="178"/>
        <end position="197"/>
    </location>
</feature>
<evidence type="ECO:0000256" key="1">
    <source>
        <dbReference type="SAM" id="Phobius"/>
    </source>
</evidence>
<dbReference type="OrthoDB" id="70250at2759"/>
<dbReference type="AlphaFoldDB" id="A0A1W0XAX7"/>
<dbReference type="Pfam" id="PF05024">
    <property type="entry name" value="Gpi1"/>
    <property type="match status" value="1"/>
</dbReference>
<dbReference type="GO" id="GO:0016020">
    <property type="term" value="C:membrane"/>
    <property type="evidence" value="ECO:0007669"/>
    <property type="project" value="InterPro"/>
</dbReference>
<keyword evidence="2" id="KW-0328">Glycosyltransferase</keyword>
<protein>
    <submittedName>
        <fullName evidence="2">Phosphatidylinositol N-acetylglucosaminyltransferase subunit Q</fullName>
    </submittedName>
</protein>
<keyword evidence="1" id="KW-0812">Transmembrane</keyword>
<dbReference type="InterPro" id="IPR007720">
    <property type="entry name" value="PigQ/GPI1"/>
</dbReference>
<dbReference type="GO" id="GO:0016757">
    <property type="term" value="F:glycosyltransferase activity"/>
    <property type="evidence" value="ECO:0007669"/>
    <property type="project" value="UniProtKB-KW"/>
</dbReference>
<proteinExistence type="predicted"/>
<keyword evidence="1" id="KW-0472">Membrane</keyword>
<name>A0A1W0XAX7_HYPEX</name>
<evidence type="ECO:0000313" key="3">
    <source>
        <dbReference type="Proteomes" id="UP000192578"/>
    </source>
</evidence>
<dbReference type="PANTHER" id="PTHR21329:SF3">
    <property type="entry name" value="PHOSPHATIDYLINOSITOL N-ACETYLGLUCOSAMINYLTRANSFERASE SUBUNIT Q"/>
    <property type="match status" value="1"/>
</dbReference>
<gene>
    <name evidence="2" type="ORF">BV898_01724</name>
</gene>